<gene>
    <name evidence="2" type="ordered locus">Fbal_2444</name>
</gene>
<keyword evidence="1" id="KW-1133">Transmembrane helix</keyword>
<reference evidence="2 3" key="1">
    <citation type="journal article" date="2010" name="Stand. Genomic Sci.">
        <title>Complete genome sequence of Ferrimonas balearica type strain (PAT).</title>
        <authorList>
            <person name="Nolan M."/>
            <person name="Sikorski J."/>
            <person name="Davenport K."/>
            <person name="Lucas S."/>
            <person name="Glavina Del Rio T."/>
            <person name="Tice H."/>
            <person name="Cheng J."/>
            <person name="Goodwin L."/>
            <person name="Pitluck S."/>
            <person name="Liolios K."/>
            <person name="Ivanova N."/>
            <person name="Mavromatis K."/>
            <person name="Ovchinnikova G."/>
            <person name="Pati A."/>
            <person name="Chen A."/>
            <person name="Palaniappan K."/>
            <person name="Land M."/>
            <person name="Hauser L."/>
            <person name="Chang Y."/>
            <person name="Jeffries C."/>
            <person name="Tapia R."/>
            <person name="Brettin T."/>
            <person name="Detter J."/>
            <person name="Han C."/>
            <person name="Yasawong M."/>
            <person name="Rohde M."/>
            <person name="Tindall B."/>
            <person name="Goker M."/>
            <person name="Woyke T."/>
            <person name="Bristow J."/>
            <person name="Eisen J."/>
            <person name="Markowitz V."/>
            <person name="Hugenholtz P."/>
            <person name="Kyrpides N."/>
            <person name="Klenk H."/>
            <person name="Lapidus A."/>
        </authorList>
    </citation>
    <scope>NUCLEOTIDE SEQUENCE [LARGE SCALE GENOMIC DNA]</scope>
    <source>
        <strain evidence="3">DSM 9799 / CCM 4581 / KCTC 23876 / PAT</strain>
    </source>
</reference>
<dbReference type="Proteomes" id="UP000006683">
    <property type="component" value="Chromosome"/>
</dbReference>
<evidence type="ECO:0000313" key="2">
    <source>
        <dbReference type="EMBL" id="ADN76646.1"/>
    </source>
</evidence>
<feature type="transmembrane region" description="Helical" evidence="1">
    <location>
        <begin position="6"/>
        <end position="29"/>
    </location>
</feature>
<keyword evidence="1" id="KW-0812">Transmembrane</keyword>
<sequence>MNDASWHTYGLIGAGALALVVLLWVFVVLRRDRAHDKGEQLRSDAAVDSALARLLAAYDKAIGEPTDATIFAVEQRLKDLLLVVVSFEEVDEDFHTLPQALEDALVTIENMPGTSEEVRREQLQADRNRLNGYHQQIERILTRESAQSH</sequence>
<dbReference type="AlphaFoldDB" id="E1SMX7"/>
<dbReference type="KEGG" id="fbl:Fbal_2444"/>
<proteinExistence type="predicted"/>
<evidence type="ECO:0000313" key="3">
    <source>
        <dbReference type="Proteomes" id="UP000006683"/>
    </source>
</evidence>
<dbReference type="GeneID" id="67182656"/>
<dbReference type="STRING" id="550540.Fbal_2444"/>
<evidence type="ECO:0008006" key="4">
    <source>
        <dbReference type="Google" id="ProtNLM"/>
    </source>
</evidence>
<keyword evidence="3" id="KW-1185">Reference proteome</keyword>
<name>E1SMX7_FERBD</name>
<accession>E1SMX7</accession>
<organism evidence="2 3">
    <name type="scientific">Ferrimonas balearica (strain DSM 9799 / CCM 4581 / KCTC 23876 / PAT)</name>
    <dbReference type="NCBI Taxonomy" id="550540"/>
    <lineage>
        <taxon>Bacteria</taxon>
        <taxon>Pseudomonadati</taxon>
        <taxon>Pseudomonadota</taxon>
        <taxon>Gammaproteobacteria</taxon>
        <taxon>Alteromonadales</taxon>
        <taxon>Ferrimonadaceae</taxon>
        <taxon>Ferrimonas</taxon>
    </lineage>
</organism>
<dbReference type="HOGENOM" id="CLU_1746908_0_0_6"/>
<evidence type="ECO:0000256" key="1">
    <source>
        <dbReference type="SAM" id="Phobius"/>
    </source>
</evidence>
<dbReference type="EMBL" id="CP002209">
    <property type="protein sequence ID" value="ADN76646.1"/>
    <property type="molecule type" value="Genomic_DNA"/>
</dbReference>
<protein>
    <recommendedName>
        <fullName evidence="4">DUF2489 domain-containing protein</fullName>
    </recommendedName>
</protein>
<keyword evidence="1" id="KW-0472">Membrane</keyword>
<dbReference type="RefSeq" id="WP_013345952.1">
    <property type="nucleotide sequence ID" value="NC_014541.1"/>
</dbReference>